<proteinExistence type="predicted"/>
<keyword evidence="1" id="KW-0547">Nucleotide-binding</keyword>
<dbReference type="InterPro" id="IPR027417">
    <property type="entry name" value="P-loop_NTPase"/>
</dbReference>
<feature type="domain" description="Citrate lyase ligase C-terminal" evidence="3">
    <location>
        <begin position="12"/>
        <end position="65"/>
    </location>
</feature>
<dbReference type="Pfam" id="PF13521">
    <property type="entry name" value="AAA_28"/>
    <property type="match status" value="1"/>
</dbReference>
<dbReference type="OrthoDB" id="9151999at2"/>
<dbReference type="Gene3D" id="3.40.50.300">
    <property type="entry name" value="P-loop containing nucleotide triphosphate hydrolases"/>
    <property type="match status" value="1"/>
</dbReference>
<dbReference type="InterPro" id="IPR014729">
    <property type="entry name" value="Rossmann-like_a/b/a_fold"/>
</dbReference>
<dbReference type="PANTHER" id="PTHR37512">
    <property type="entry name" value="TRIFUNCTIONAL NAD BIOSYNTHESIS/REGULATOR PROTEIN NADR"/>
    <property type="match status" value="1"/>
</dbReference>
<evidence type="ECO:0000256" key="1">
    <source>
        <dbReference type="ARBA" id="ARBA00022741"/>
    </source>
</evidence>
<keyword evidence="2" id="KW-0067">ATP-binding</keyword>
<dbReference type="Gene3D" id="3.40.50.620">
    <property type="entry name" value="HUPs"/>
    <property type="match status" value="1"/>
</dbReference>
<dbReference type="InterPro" id="IPR038727">
    <property type="entry name" value="NadR/Ttd14_AAA_dom"/>
</dbReference>
<organism evidence="5 6">
    <name type="scientific">Flavisolibacter ginsengisoli DSM 18119</name>
    <dbReference type="NCBI Taxonomy" id="1121884"/>
    <lineage>
        <taxon>Bacteria</taxon>
        <taxon>Pseudomonadati</taxon>
        <taxon>Bacteroidota</taxon>
        <taxon>Chitinophagia</taxon>
        <taxon>Chitinophagales</taxon>
        <taxon>Chitinophagaceae</taxon>
        <taxon>Flavisolibacter</taxon>
    </lineage>
</organism>
<dbReference type="PANTHER" id="PTHR37512:SF1">
    <property type="entry name" value="NADR_TTD14 AAA DOMAIN-CONTAINING PROTEIN"/>
    <property type="match status" value="1"/>
</dbReference>
<dbReference type="InterPro" id="IPR052735">
    <property type="entry name" value="NAD_biosynth-regulator"/>
</dbReference>
<evidence type="ECO:0000313" key="6">
    <source>
        <dbReference type="Proteomes" id="UP000184048"/>
    </source>
</evidence>
<dbReference type="GO" id="GO:0005524">
    <property type="term" value="F:ATP binding"/>
    <property type="evidence" value="ECO:0007669"/>
    <property type="project" value="UniProtKB-KW"/>
</dbReference>
<dbReference type="SUPFAM" id="SSF52374">
    <property type="entry name" value="Nucleotidylyl transferase"/>
    <property type="match status" value="1"/>
</dbReference>
<dbReference type="Pfam" id="PF08218">
    <property type="entry name" value="Citrate_ly_lig"/>
    <property type="match status" value="1"/>
</dbReference>
<reference evidence="5 6" key="1">
    <citation type="submission" date="2016-11" db="EMBL/GenBank/DDBJ databases">
        <authorList>
            <person name="Jaros S."/>
            <person name="Januszkiewicz K."/>
            <person name="Wedrychowicz H."/>
        </authorList>
    </citation>
    <scope>NUCLEOTIDE SEQUENCE [LARGE SCALE GENOMIC DNA]</scope>
    <source>
        <strain evidence="5 6">DSM 18119</strain>
    </source>
</reference>
<gene>
    <name evidence="5" type="ORF">SAMN02745131_03375</name>
</gene>
<dbReference type="STRING" id="1121884.SAMN02745131_03375"/>
<evidence type="ECO:0000259" key="3">
    <source>
        <dbReference type="Pfam" id="PF08218"/>
    </source>
</evidence>
<dbReference type="AlphaFoldDB" id="A0A1M5DXT5"/>
<protein>
    <submittedName>
        <fullName evidence="5">HTH-type transcriptional regulator, transcriptional repressor of NAD biosynthesis genes</fullName>
    </submittedName>
</protein>
<dbReference type="InterPro" id="IPR013166">
    <property type="entry name" value="Citrate_lyase_ligase_C"/>
</dbReference>
<feature type="domain" description="NadR/Ttd14 AAA" evidence="4">
    <location>
        <begin position="159"/>
        <end position="312"/>
    </location>
</feature>
<evidence type="ECO:0000256" key="2">
    <source>
        <dbReference type="ARBA" id="ARBA00022840"/>
    </source>
</evidence>
<dbReference type="SUPFAM" id="SSF52540">
    <property type="entry name" value="P-loop containing nucleoside triphosphate hydrolases"/>
    <property type="match status" value="1"/>
</dbReference>
<keyword evidence="6" id="KW-1185">Reference proteome</keyword>
<evidence type="ECO:0000259" key="4">
    <source>
        <dbReference type="Pfam" id="PF13521"/>
    </source>
</evidence>
<name>A0A1M5DXT5_9BACT</name>
<accession>A0A1M5DXT5</accession>
<dbReference type="EMBL" id="FQUU01000016">
    <property type="protein sequence ID" value="SHF71622.1"/>
    <property type="molecule type" value="Genomic_DNA"/>
</dbReference>
<evidence type="ECO:0000313" key="5">
    <source>
        <dbReference type="EMBL" id="SHF71622.1"/>
    </source>
</evidence>
<sequence length="332" mass="38061">MLKGFVFGKFLPFHKGHEAMMDFAITKCDFLTILICCSDKETIPCEIRRSWIAKTYTAVKNVEVRALNYLESELPNTSESSLQVSRAWSEKFKELFPDYNLVVTSEEYGNYVASFMGIQHIAFDIEKELFPVSATAIRNDLFGNWQFLPDTVKPYFALKVVLLGTESTGKSSLTKRLAQHFNCTSVNEAGRELIPDSKAFEFQDLHLVAAEHSKRIDKAVIGKSPLIIIDTDVYITKSYAHFIFNKELEINSDIYNSNKADLYFYLNNDVEYVQDGTRLSFTDRERLDRSHRETLKKHGIEVVEISGNWEQRFKKATALINELIQSKSKLAS</sequence>
<dbReference type="Proteomes" id="UP000184048">
    <property type="component" value="Unassembled WGS sequence"/>
</dbReference>
<dbReference type="GO" id="GO:0008771">
    <property type="term" value="F:[citrate (pro-3S)-lyase] ligase activity"/>
    <property type="evidence" value="ECO:0007669"/>
    <property type="project" value="InterPro"/>
</dbReference>
<dbReference type="RefSeq" id="WP_072836506.1">
    <property type="nucleotide sequence ID" value="NZ_FQUU01000016.1"/>
</dbReference>